<evidence type="ECO:0000256" key="1">
    <source>
        <dbReference type="SAM" id="MobiDB-lite"/>
    </source>
</evidence>
<evidence type="ECO:0000313" key="3">
    <source>
        <dbReference type="Proteomes" id="UP000293952"/>
    </source>
</evidence>
<proteinExistence type="predicted"/>
<dbReference type="Proteomes" id="UP000293952">
    <property type="component" value="Unassembled WGS sequence"/>
</dbReference>
<gene>
    <name evidence="2" type="ORF">ERX46_04910</name>
</gene>
<organism evidence="2 3">
    <name type="scientific">Brumimicrobium glaciale</name>
    <dbReference type="NCBI Taxonomy" id="200475"/>
    <lineage>
        <taxon>Bacteria</taxon>
        <taxon>Pseudomonadati</taxon>
        <taxon>Bacteroidota</taxon>
        <taxon>Flavobacteriia</taxon>
        <taxon>Flavobacteriales</taxon>
        <taxon>Crocinitomicaceae</taxon>
        <taxon>Brumimicrobium</taxon>
    </lineage>
</organism>
<evidence type="ECO:0000313" key="2">
    <source>
        <dbReference type="EMBL" id="RYM34717.1"/>
    </source>
</evidence>
<accession>A0A4Q4KPE0</accession>
<dbReference type="RefSeq" id="WP_130092726.1">
    <property type="nucleotide sequence ID" value="NZ_SETE01000002.1"/>
</dbReference>
<dbReference type="OrthoDB" id="1467939at2"/>
<reference evidence="2 3" key="1">
    <citation type="submission" date="2019-02" db="EMBL/GenBank/DDBJ databases">
        <title>Genome sequence of the sea-ice species Brumimicrobium glaciale.</title>
        <authorList>
            <person name="Bowman J.P."/>
        </authorList>
    </citation>
    <scope>NUCLEOTIDE SEQUENCE [LARGE SCALE GENOMIC DNA]</scope>
    <source>
        <strain evidence="2 3">IC156</strain>
    </source>
</reference>
<sequence>MDLQEVKIPKWKNKEELFKKQTFDAALKELGENGSFINPKEVEKQLKSPTQSSETETEVETASKPCTAE</sequence>
<name>A0A4Q4KPE0_9FLAO</name>
<dbReference type="EMBL" id="SETE01000002">
    <property type="protein sequence ID" value="RYM34717.1"/>
    <property type="molecule type" value="Genomic_DNA"/>
</dbReference>
<feature type="region of interest" description="Disordered" evidence="1">
    <location>
        <begin position="33"/>
        <end position="69"/>
    </location>
</feature>
<keyword evidence="3" id="KW-1185">Reference proteome</keyword>
<comment type="caution">
    <text evidence="2">The sequence shown here is derived from an EMBL/GenBank/DDBJ whole genome shotgun (WGS) entry which is preliminary data.</text>
</comment>
<dbReference type="AlphaFoldDB" id="A0A4Q4KPE0"/>
<protein>
    <submittedName>
        <fullName evidence="2">Uncharacterized protein</fullName>
    </submittedName>
</protein>